<dbReference type="EMBL" id="KN846970">
    <property type="protein sequence ID" value="KIW83561.1"/>
    <property type="molecule type" value="Genomic_DNA"/>
</dbReference>
<keyword evidence="2 5" id="KW-0378">Hydrolase</keyword>
<name>A0A0D2E0L9_9EURO</name>
<dbReference type="GO" id="GO:1990838">
    <property type="term" value="F:poly(U)-specific exoribonuclease activity, producing 3' uridine cyclic phosphate ends"/>
    <property type="evidence" value="ECO:0007669"/>
    <property type="project" value="UniProtKB-UniRule"/>
</dbReference>
<feature type="active site" description="Proton donor/acceptor" evidence="5">
    <location>
        <position position="259"/>
    </location>
</feature>
<dbReference type="GO" id="GO:0016829">
    <property type="term" value="F:lyase activity"/>
    <property type="evidence" value="ECO:0007669"/>
    <property type="project" value="UniProtKB-KW"/>
</dbReference>
<dbReference type="HAMAP" id="MF_03040">
    <property type="entry name" value="USB1"/>
    <property type="match status" value="1"/>
</dbReference>
<dbReference type="HOGENOM" id="CLU_050234_1_0_1"/>
<dbReference type="Pfam" id="PF09749">
    <property type="entry name" value="HVSL"/>
    <property type="match status" value="1"/>
</dbReference>
<dbReference type="OrthoDB" id="49151at2759"/>
<evidence type="ECO:0000313" key="7">
    <source>
        <dbReference type="EMBL" id="KIW83561.1"/>
    </source>
</evidence>
<dbReference type="InterPro" id="IPR027521">
    <property type="entry name" value="Usb1"/>
</dbReference>
<protein>
    <recommendedName>
        <fullName evidence="5">U6 snRNA phosphodiesterase</fullName>
        <ecNumber evidence="5">3.1.4.-</ecNumber>
    </recommendedName>
</protein>
<evidence type="ECO:0000313" key="8">
    <source>
        <dbReference type="Proteomes" id="UP000053029"/>
    </source>
</evidence>
<dbReference type="EC" id="3.1.4.-" evidence="5"/>
<proteinExistence type="inferred from homology"/>
<keyword evidence="8" id="KW-1185">Reference proteome</keyword>
<dbReference type="PANTHER" id="PTHR13522:SF3">
    <property type="entry name" value="U6 SNRNA PHOSPHODIESTERASE 1"/>
    <property type="match status" value="1"/>
</dbReference>
<dbReference type="AlphaFoldDB" id="A0A0D2E0L9"/>
<organism evidence="7 8">
    <name type="scientific">Fonsecaea pedrosoi CBS 271.37</name>
    <dbReference type="NCBI Taxonomy" id="1442368"/>
    <lineage>
        <taxon>Eukaryota</taxon>
        <taxon>Fungi</taxon>
        <taxon>Dikarya</taxon>
        <taxon>Ascomycota</taxon>
        <taxon>Pezizomycotina</taxon>
        <taxon>Eurotiomycetes</taxon>
        <taxon>Chaetothyriomycetidae</taxon>
        <taxon>Chaetothyriales</taxon>
        <taxon>Herpotrichiellaceae</taxon>
        <taxon>Fonsecaea</taxon>
    </lineage>
</organism>
<evidence type="ECO:0000256" key="6">
    <source>
        <dbReference type="SAM" id="MobiDB-lite"/>
    </source>
</evidence>
<comment type="function">
    <text evidence="5">Phosphodiesterase responsible for the U6 snRNA 3' end processing. Acts as an exoribonuclease (RNase) responsible for trimming the poly(U) tract of the last nucleotides in the pre-U6 snRNA molecule, leading to the formation of mature U6 snRNA.</text>
</comment>
<evidence type="ECO:0000256" key="3">
    <source>
        <dbReference type="ARBA" id="ARBA00023239"/>
    </source>
</evidence>
<keyword evidence="3" id="KW-0456">Lyase</keyword>
<dbReference type="Gene3D" id="3.90.1140.10">
    <property type="entry name" value="Cyclic phosphodiesterase"/>
    <property type="match status" value="1"/>
</dbReference>
<dbReference type="STRING" id="1442368.A0A0D2E0L9"/>
<accession>A0A0D2E0L9</accession>
<dbReference type="RefSeq" id="XP_013287369.1">
    <property type="nucleotide sequence ID" value="XM_013431915.1"/>
</dbReference>
<evidence type="ECO:0000256" key="2">
    <source>
        <dbReference type="ARBA" id="ARBA00022801"/>
    </source>
</evidence>
<dbReference type="VEuPathDB" id="FungiDB:Z517_02806"/>
<keyword evidence="1 5" id="KW-0540">Nuclease</keyword>
<feature type="region of interest" description="Disordered" evidence="6">
    <location>
        <begin position="1"/>
        <end position="58"/>
    </location>
</feature>
<sequence>MVLVDYPDSSSESEDQGTTKEPIKQRCGKRKAERMEPEGPESSGRKPPPPPLPSSFHSLYATNVRSSTTDDPSLHAGRTRQVPHAVGNWPTHVYLEWYPSKCDLVSLDTVVQKAGLALGGTNEGSKIDVHSFLHSDLGAPLPLHISLSAPLVLRTEQKKQFHARLESRLREGRIQPFRVKVSGLDWVPNHDKTRFFLVLKLMKPENDELNRLLSICNAVTRQFNLPQLYEGPYDTRKAPKSLQASKTTRKVTDKSDAFHVSIAWTLDEPHDRARQELIRLVDDKLRALEVSFPLLKLKIGNSVIDSPFTAGCGGTMNDNHIGSVAL</sequence>
<comment type="subcellular location">
    <subcellularLocation>
        <location evidence="5">Nucleus</location>
    </subcellularLocation>
</comment>
<evidence type="ECO:0000256" key="5">
    <source>
        <dbReference type="HAMAP-Rule" id="MF_03040"/>
    </source>
</evidence>
<dbReference type="GeneID" id="25302296"/>
<keyword evidence="4 5" id="KW-0539">Nucleus</keyword>
<reference evidence="7 8" key="1">
    <citation type="submission" date="2015-01" db="EMBL/GenBank/DDBJ databases">
        <title>The Genome Sequence of Fonsecaea pedrosoi CBS 271.37.</title>
        <authorList>
            <consortium name="The Broad Institute Genomics Platform"/>
            <person name="Cuomo C."/>
            <person name="de Hoog S."/>
            <person name="Gorbushina A."/>
            <person name="Stielow B."/>
            <person name="Teixiera M."/>
            <person name="Abouelleil A."/>
            <person name="Chapman S.B."/>
            <person name="Priest M."/>
            <person name="Young S.K."/>
            <person name="Wortman J."/>
            <person name="Nusbaum C."/>
            <person name="Birren B."/>
        </authorList>
    </citation>
    <scope>NUCLEOTIDE SEQUENCE [LARGE SCALE GENOMIC DNA]</scope>
    <source>
        <strain evidence="7 8">CBS 271.37</strain>
    </source>
</reference>
<evidence type="ECO:0000256" key="1">
    <source>
        <dbReference type="ARBA" id="ARBA00022722"/>
    </source>
</evidence>
<dbReference type="PANTHER" id="PTHR13522">
    <property type="entry name" value="U6 SNRNA PHOSPHODIESTERASE 1"/>
    <property type="match status" value="1"/>
</dbReference>
<dbReference type="Proteomes" id="UP000053029">
    <property type="component" value="Unassembled WGS sequence"/>
</dbReference>
<dbReference type="GO" id="GO:0005634">
    <property type="term" value="C:nucleus"/>
    <property type="evidence" value="ECO:0007669"/>
    <property type="project" value="UniProtKB-SubCell"/>
</dbReference>
<evidence type="ECO:0000256" key="4">
    <source>
        <dbReference type="ARBA" id="ARBA00023242"/>
    </source>
</evidence>
<gene>
    <name evidence="5" type="primary">USB1</name>
    <name evidence="7" type="ORF">Z517_02806</name>
</gene>
<feature type="active site" description="Proton donor/acceptor" evidence="5">
    <location>
        <position position="144"/>
    </location>
</feature>
<comment type="similarity">
    <text evidence="5">Belongs to the 2H phosphoesterase superfamily. USB1 family.</text>
</comment>
<dbReference type="GO" id="GO:0034477">
    <property type="term" value="P:U6 snRNA 3'-end processing"/>
    <property type="evidence" value="ECO:0007669"/>
    <property type="project" value="UniProtKB-UniRule"/>
</dbReference>